<keyword evidence="13" id="KW-1185">Reference proteome</keyword>
<evidence type="ECO:0000256" key="2">
    <source>
        <dbReference type="ARBA" id="ARBA00022737"/>
    </source>
</evidence>
<dbReference type="PANTHER" id="PTHR36766:SF38">
    <property type="entry name" value="DISEASE RESISTANCE PROTEIN RGA3"/>
    <property type="match status" value="1"/>
</dbReference>
<evidence type="ECO:0000313" key="12">
    <source>
        <dbReference type="EMBL" id="KAK4784890.1"/>
    </source>
</evidence>
<dbReference type="Pfam" id="PF25019">
    <property type="entry name" value="LRR_R13L1-DRL21"/>
    <property type="match status" value="1"/>
</dbReference>
<name>A0AAN7LGD9_TRANT</name>
<feature type="domain" description="Disease resistance N-terminal" evidence="8">
    <location>
        <begin position="10"/>
        <end position="96"/>
    </location>
</feature>
<dbReference type="GO" id="GO:0051707">
    <property type="term" value="P:response to other organism"/>
    <property type="evidence" value="ECO:0007669"/>
    <property type="project" value="UniProtKB-ARBA"/>
</dbReference>
<feature type="domain" description="Zer-1-like leucine-rich repeats region" evidence="10">
    <location>
        <begin position="586"/>
        <end position="649"/>
    </location>
</feature>
<evidence type="ECO:0000256" key="3">
    <source>
        <dbReference type="ARBA" id="ARBA00022741"/>
    </source>
</evidence>
<dbReference type="InterPro" id="IPR058922">
    <property type="entry name" value="WHD_DRP"/>
</dbReference>
<feature type="domain" description="Disease resistance protein winged helix" evidence="9">
    <location>
        <begin position="425"/>
        <end position="498"/>
    </location>
</feature>
<dbReference type="InterPro" id="IPR036388">
    <property type="entry name" value="WH-like_DNA-bd_sf"/>
</dbReference>
<dbReference type="Proteomes" id="UP001346149">
    <property type="component" value="Unassembled WGS sequence"/>
</dbReference>
<dbReference type="InterPro" id="IPR041118">
    <property type="entry name" value="Rx_N"/>
</dbReference>
<dbReference type="Pfam" id="PF25013">
    <property type="entry name" value="LRR_Zer-1"/>
    <property type="match status" value="1"/>
</dbReference>
<keyword evidence="3" id="KW-0547">Nucleotide-binding</keyword>
<evidence type="ECO:0000256" key="6">
    <source>
        <dbReference type="SAM" id="MobiDB-lite"/>
    </source>
</evidence>
<dbReference type="SUPFAM" id="SSF52058">
    <property type="entry name" value="L domain-like"/>
    <property type="match status" value="1"/>
</dbReference>
<evidence type="ECO:0000256" key="1">
    <source>
        <dbReference type="ARBA" id="ARBA00022614"/>
    </source>
</evidence>
<dbReference type="Gene3D" id="1.10.10.10">
    <property type="entry name" value="Winged helix-like DNA-binding domain superfamily/Winged helix DNA-binding domain"/>
    <property type="match status" value="1"/>
</dbReference>
<feature type="domain" description="NB-ARC" evidence="7">
    <location>
        <begin position="167"/>
        <end position="341"/>
    </location>
</feature>
<sequence length="1088" mass="124101">MAEAILGSLVGSIGKHLVSLLSEEIRLADDVKLELQNLGDKVSIIQGVLGDAENRQIDARDVKAWLEQLKQVAYEADDLLDDFSTEVLRRGRTASMVRTFFSSSNQLTYAHNMAYEVTNINKRIEVILQSRKDFELPRINNLPNWADNHVRPQTFSYKPELSVIGRDQDKKEVIKFLLNPDFEDDVSIFPIVGIGGLGKTTLARLVFNDEGVKNYFKELKVWLCISTNFVVEDILRKIVEECNGKIESDYINTNELHKKIDALLRGKRFLIVLDDVWNDNRREWLNLQGYLNCGARGSKILVTTRSPSVAKTMAANYHKLSGLSEMESLSLLMRMAMKQDDEWKNQNLETIAKDIFNKCVGVPLAITTFGRLLLHRGNTEEEWLRFKNKDLARLPQNEDDIMPSLRLSYVFLPSYLKPCFAYCKLFPKDYELDPAQLIRLWVAQGFIKVQRNNEETLENVGQQYFQELVSRSFFQDLECDILGNVIRCKMHDLMHDLAESVADEDWIAIDTSKPGQVDLPEARHESILAMKDHNQLKKLKDKKIRSLLCSYEGGSFDFSFTLDLCLFGNLRALCLRGFGMKVPRSIGKLKHLRSLDLSGNRRMTSLPNSVGKLCNLETLILKDCGKLKSLPSGITKLGNLRELDIAGCTALTHMPRGIRGLSNLQLSTFVVGEKCNGNAARINELEGLAALRKGLKISRVEKISSEESFSVEKLDLQDLELDWTAYEENHKEGAEKVLERFRTNQNLKSLSINGYPGRQLSSWIFQMQMLVIIKISDFHRVRYLPPLDQLPSLKIISLSYSESLEWIELSENSMRLQINLFPSLEKVQFTGLIKFKGWERKRTMRMEDEEGIKEDSSSLSVIPIFFDKVTALEVDYPSRFSFMRGDRQLQLVGMEYKILQEMCGQYQEAPSTDPSSSSRITFIPISSIPLPRLTSLSLSYLTDTEHMPVELFQSLPSLKFLEIKSCPRLKSLPGKAILRGLISLESLRISHCDELDFSTEEEGNTNGDEGGEGTQAHRDSSTVLSSLESLELFKCTNMKALPEWFFQLTSLNNLCIRYCEDLSLKCKRDKGEYWPKISKMGIQKVFII</sequence>
<evidence type="ECO:0000259" key="11">
    <source>
        <dbReference type="Pfam" id="PF25019"/>
    </source>
</evidence>
<dbReference type="InterPro" id="IPR056845">
    <property type="entry name" value="LRR_Zer-1"/>
</dbReference>
<dbReference type="CDD" id="cd14798">
    <property type="entry name" value="RX-CC_like"/>
    <property type="match status" value="1"/>
</dbReference>
<dbReference type="FunFam" id="3.40.50.300:FF:001091">
    <property type="entry name" value="Probable disease resistance protein At1g61300"/>
    <property type="match status" value="1"/>
</dbReference>
<dbReference type="Gene3D" id="3.80.10.10">
    <property type="entry name" value="Ribonuclease Inhibitor"/>
    <property type="match status" value="3"/>
</dbReference>
<keyword evidence="2" id="KW-0677">Repeat</keyword>
<comment type="caution">
    <text evidence="12">The sequence shown here is derived from an EMBL/GenBank/DDBJ whole genome shotgun (WGS) entry which is preliminary data.</text>
</comment>
<dbReference type="InterPro" id="IPR027417">
    <property type="entry name" value="P-loop_NTPase"/>
</dbReference>
<keyword evidence="4" id="KW-0611">Plant defense</keyword>
<dbReference type="AlphaFoldDB" id="A0AAN7LGD9"/>
<keyword evidence="5" id="KW-0067">ATP-binding</keyword>
<reference evidence="12 13" key="1">
    <citation type="journal article" date="2023" name="Hortic Res">
        <title>Pangenome of water caltrop reveals structural variations and asymmetric subgenome divergence after allopolyploidization.</title>
        <authorList>
            <person name="Zhang X."/>
            <person name="Chen Y."/>
            <person name="Wang L."/>
            <person name="Yuan Y."/>
            <person name="Fang M."/>
            <person name="Shi L."/>
            <person name="Lu R."/>
            <person name="Comes H.P."/>
            <person name="Ma Y."/>
            <person name="Chen Y."/>
            <person name="Huang G."/>
            <person name="Zhou Y."/>
            <person name="Zheng Z."/>
            <person name="Qiu Y."/>
        </authorList>
    </citation>
    <scope>NUCLEOTIDE SEQUENCE [LARGE SCALE GENOMIC DNA]</scope>
    <source>
        <strain evidence="12">F231</strain>
    </source>
</reference>
<dbReference type="InterPro" id="IPR038005">
    <property type="entry name" value="RX-like_CC"/>
</dbReference>
<dbReference type="EMBL" id="JAXQNO010000014">
    <property type="protein sequence ID" value="KAK4784890.1"/>
    <property type="molecule type" value="Genomic_DNA"/>
</dbReference>
<dbReference type="Pfam" id="PF00931">
    <property type="entry name" value="NB-ARC"/>
    <property type="match status" value="1"/>
</dbReference>
<keyword evidence="1" id="KW-0433">Leucine-rich repeat</keyword>
<evidence type="ECO:0000259" key="10">
    <source>
        <dbReference type="Pfam" id="PF25013"/>
    </source>
</evidence>
<dbReference type="Pfam" id="PF18052">
    <property type="entry name" value="Rx_N"/>
    <property type="match status" value="1"/>
</dbReference>
<dbReference type="Gene3D" id="1.10.8.430">
    <property type="entry name" value="Helical domain of apoptotic protease-activating factors"/>
    <property type="match status" value="1"/>
</dbReference>
<dbReference type="GO" id="GO:0043531">
    <property type="term" value="F:ADP binding"/>
    <property type="evidence" value="ECO:0007669"/>
    <property type="project" value="InterPro"/>
</dbReference>
<dbReference type="Gene3D" id="3.40.50.300">
    <property type="entry name" value="P-loop containing nucleotide triphosphate hydrolases"/>
    <property type="match status" value="1"/>
</dbReference>
<evidence type="ECO:0000259" key="8">
    <source>
        <dbReference type="Pfam" id="PF18052"/>
    </source>
</evidence>
<dbReference type="FunFam" id="1.10.10.10:FF:000322">
    <property type="entry name" value="Probable disease resistance protein At1g63360"/>
    <property type="match status" value="1"/>
</dbReference>
<organism evidence="12 13">
    <name type="scientific">Trapa natans</name>
    <name type="common">Water chestnut</name>
    <dbReference type="NCBI Taxonomy" id="22666"/>
    <lineage>
        <taxon>Eukaryota</taxon>
        <taxon>Viridiplantae</taxon>
        <taxon>Streptophyta</taxon>
        <taxon>Embryophyta</taxon>
        <taxon>Tracheophyta</taxon>
        <taxon>Spermatophyta</taxon>
        <taxon>Magnoliopsida</taxon>
        <taxon>eudicotyledons</taxon>
        <taxon>Gunneridae</taxon>
        <taxon>Pentapetalae</taxon>
        <taxon>rosids</taxon>
        <taxon>malvids</taxon>
        <taxon>Myrtales</taxon>
        <taxon>Lythraceae</taxon>
        <taxon>Trapa</taxon>
    </lineage>
</organism>
<protein>
    <recommendedName>
        <fullName evidence="14">Disease resistance protein RGA3</fullName>
    </recommendedName>
</protein>
<dbReference type="Pfam" id="PF23559">
    <property type="entry name" value="WHD_DRP"/>
    <property type="match status" value="1"/>
</dbReference>
<dbReference type="GO" id="GO:0005524">
    <property type="term" value="F:ATP binding"/>
    <property type="evidence" value="ECO:0007669"/>
    <property type="project" value="UniProtKB-KW"/>
</dbReference>
<dbReference type="InterPro" id="IPR042197">
    <property type="entry name" value="Apaf_helical"/>
</dbReference>
<dbReference type="InterPro" id="IPR056789">
    <property type="entry name" value="LRR_R13L1-DRL21"/>
</dbReference>
<evidence type="ECO:0000259" key="7">
    <source>
        <dbReference type="Pfam" id="PF00931"/>
    </source>
</evidence>
<dbReference type="SUPFAM" id="SSF52540">
    <property type="entry name" value="P-loop containing nucleoside triphosphate hydrolases"/>
    <property type="match status" value="1"/>
</dbReference>
<dbReference type="Gene3D" id="1.20.5.4130">
    <property type="match status" value="1"/>
</dbReference>
<dbReference type="PANTHER" id="PTHR36766">
    <property type="entry name" value="PLANT BROAD-SPECTRUM MILDEW RESISTANCE PROTEIN RPW8"/>
    <property type="match status" value="1"/>
</dbReference>
<evidence type="ECO:0000256" key="5">
    <source>
        <dbReference type="ARBA" id="ARBA00022840"/>
    </source>
</evidence>
<evidence type="ECO:0008006" key="14">
    <source>
        <dbReference type="Google" id="ProtNLM"/>
    </source>
</evidence>
<dbReference type="InterPro" id="IPR032675">
    <property type="entry name" value="LRR_dom_sf"/>
</dbReference>
<dbReference type="PRINTS" id="PR00364">
    <property type="entry name" value="DISEASERSIST"/>
</dbReference>
<evidence type="ECO:0000313" key="13">
    <source>
        <dbReference type="Proteomes" id="UP001346149"/>
    </source>
</evidence>
<evidence type="ECO:0000256" key="4">
    <source>
        <dbReference type="ARBA" id="ARBA00022821"/>
    </source>
</evidence>
<feature type="region of interest" description="Disordered" evidence="6">
    <location>
        <begin position="998"/>
        <end position="1018"/>
    </location>
</feature>
<gene>
    <name evidence="12" type="ORF">SAY86_019258</name>
</gene>
<dbReference type="GO" id="GO:0006952">
    <property type="term" value="P:defense response"/>
    <property type="evidence" value="ECO:0007669"/>
    <property type="project" value="UniProtKB-KW"/>
</dbReference>
<evidence type="ECO:0000259" key="9">
    <source>
        <dbReference type="Pfam" id="PF23559"/>
    </source>
</evidence>
<proteinExistence type="predicted"/>
<accession>A0AAN7LGD9</accession>
<feature type="domain" description="R13L1/DRL21-like LRR repeat region" evidence="11">
    <location>
        <begin position="682"/>
        <end position="799"/>
    </location>
</feature>
<dbReference type="InterPro" id="IPR002182">
    <property type="entry name" value="NB-ARC"/>
</dbReference>